<dbReference type="OrthoDB" id="10044919at2759"/>
<evidence type="ECO:0000256" key="8">
    <source>
        <dbReference type="ARBA" id="ARBA00023224"/>
    </source>
</evidence>
<accession>A0A914BC68</accession>
<dbReference type="AlphaFoldDB" id="A0A914BC68"/>
<name>A0A914BC68_PATMI</name>
<feature type="transmembrane region" description="Helical" evidence="11">
    <location>
        <begin position="325"/>
        <end position="343"/>
    </location>
</feature>
<feature type="transmembrane region" description="Helical" evidence="11">
    <location>
        <begin position="105"/>
        <end position="127"/>
    </location>
</feature>
<dbReference type="InterPro" id="IPR000276">
    <property type="entry name" value="GPCR_Rhodpsn"/>
</dbReference>
<keyword evidence="8 9" id="KW-0807">Transducer</keyword>
<keyword evidence="5 9" id="KW-0297">G-protein coupled receptor</keyword>
<evidence type="ECO:0000256" key="4">
    <source>
        <dbReference type="ARBA" id="ARBA00022989"/>
    </source>
</evidence>
<feature type="transmembrane region" description="Helical" evidence="11">
    <location>
        <begin position="27"/>
        <end position="53"/>
    </location>
</feature>
<dbReference type="PANTHER" id="PTHR24228">
    <property type="entry name" value="B2 BRADYKININ RECEPTOR/ANGIOTENSIN II RECEPTOR"/>
    <property type="match status" value="1"/>
</dbReference>
<dbReference type="GO" id="GO:0004930">
    <property type="term" value="F:G protein-coupled receptor activity"/>
    <property type="evidence" value="ECO:0007669"/>
    <property type="project" value="UniProtKB-KW"/>
</dbReference>
<keyword evidence="2" id="KW-1003">Cell membrane</keyword>
<dbReference type="PRINTS" id="PR00237">
    <property type="entry name" value="GPCRRHODOPSN"/>
</dbReference>
<protein>
    <recommendedName>
        <fullName evidence="12">G-protein coupled receptors family 1 profile domain-containing protein</fullName>
    </recommendedName>
</protein>
<evidence type="ECO:0000313" key="14">
    <source>
        <dbReference type="Proteomes" id="UP000887568"/>
    </source>
</evidence>
<evidence type="ECO:0000259" key="12">
    <source>
        <dbReference type="PROSITE" id="PS50262"/>
    </source>
</evidence>
<feature type="region of interest" description="Disordered" evidence="10">
    <location>
        <begin position="239"/>
        <end position="274"/>
    </location>
</feature>
<keyword evidence="4 11" id="KW-1133">Transmembrane helix</keyword>
<dbReference type="RefSeq" id="XP_038073430.1">
    <property type="nucleotide sequence ID" value="XM_038217502.1"/>
</dbReference>
<dbReference type="EnsemblMetazoa" id="XM_038217502.1">
    <property type="protein sequence ID" value="XP_038073430.1"/>
    <property type="gene ID" value="LOC119741661"/>
</dbReference>
<evidence type="ECO:0000256" key="7">
    <source>
        <dbReference type="ARBA" id="ARBA00023170"/>
    </source>
</evidence>
<evidence type="ECO:0000256" key="9">
    <source>
        <dbReference type="RuleBase" id="RU000688"/>
    </source>
</evidence>
<feature type="transmembrane region" description="Helical" evidence="11">
    <location>
        <begin position="198"/>
        <end position="219"/>
    </location>
</feature>
<evidence type="ECO:0000256" key="6">
    <source>
        <dbReference type="ARBA" id="ARBA00023136"/>
    </source>
</evidence>
<evidence type="ECO:0000256" key="3">
    <source>
        <dbReference type="ARBA" id="ARBA00022692"/>
    </source>
</evidence>
<evidence type="ECO:0000256" key="5">
    <source>
        <dbReference type="ARBA" id="ARBA00023040"/>
    </source>
</evidence>
<keyword evidence="3 9" id="KW-0812">Transmembrane</keyword>
<feature type="compositionally biased region" description="Polar residues" evidence="10">
    <location>
        <begin position="265"/>
        <end position="274"/>
    </location>
</feature>
<feature type="transmembrane region" description="Helical" evidence="11">
    <location>
        <begin position="148"/>
        <end position="168"/>
    </location>
</feature>
<proteinExistence type="inferred from homology"/>
<dbReference type="CDD" id="cd00637">
    <property type="entry name" value="7tm_classA_rhodopsin-like"/>
    <property type="match status" value="1"/>
</dbReference>
<dbReference type="GO" id="GO:0005886">
    <property type="term" value="C:plasma membrane"/>
    <property type="evidence" value="ECO:0007669"/>
    <property type="project" value="UniProtKB-SubCell"/>
</dbReference>
<organism evidence="13 14">
    <name type="scientific">Patiria miniata</name>
    <name type="common">Bat star</name>
    <name type="synonym">Asterina miniata</name>
    <dbReference type="NCBI Taxonomy" id="46514"/>
    <lineage>
        <taxon>Eukaryota</taxon>
        <taxon>Metazoa</taxon>
        <taxon>Echinodermata</taxon>
        <taxon>Eleutherozoa</taxon>
        <taxon>Asterozoa</taxon>
        <taxon>Asteroidea</taxon>
        <taxon>Valvatacea</taxon>
        <taxon>Valvatida</taxon>
        <taxon>Asterinidae</taxon>
        <taxon>Patiria</taxon>
    </lineage>
</organism>
<feature type="transmembrane region" description="Helical" evidence="11">
    <location>
        <begin position="293"/>
        <end position="313"/>
    </location>
</feature>
<dbReference type="PROSITE" id="PS50262">
    <property type="entry name" value="G_PROTEIN_RECEP_F1_2"/>
    <property type="match status" value="1"/>
</dbReference>
<comment type="subcellular location">
    <subcellularLocation>
        <location evidence="1">Cell membrane</location>
        <topology evidence="1">Multi-pass membrane protein</topology>
    </subcellularLocation>
</comment>
<dbReference type="Gene3D" id="1.20.1070.10">
    <property type="entry name" value="Rhodopsin 7-helix transmembrane proteins"/>
    <property type="match status" value="1"/>
</dbReference>
<dbReference type="PROSITE" id="PS00237">
    <property type="entry name" value="G_PROTEIN_RECEP_F1_1"/>
    <property type="match status" value="1"/>
</dbReference>
<dbReference type="OMA" id="CKDIETH"/>
<evidence type="ECO:0000256" key="2">
    <source>
        <dbReference type="ARBA" id="ARBA00022475"/>
    </source>
</evidence>
<keyword evidence="7 9" id="KW-0675">Receptor</keyword>
<feature type="transmembrane region" description="Helical" evidence="11">
    <location>
        <begin position="65"/>
        <end position="85"/>
    </location>
</feature>
<evidence type="ECO:0000256" key="10">
    <source>
        <dbReference type="SAM" id="MobiDB-lite"/>
    </source>
</evidence>
<dbReference type="InterPro" id="IPR017452">
    <property type="entry name" value="GPCR_Rhodpsn_7TM"/>
</dbReference>
<dbReference type="Proteomes" id="UP000887568">
    <property type="component" value="Unplaced"/>
</dbReference>
<feature type="domain" description="G-protein coupled receptors family 1 profile" evidence="12">
    <location>
        <begin position="45"/>
        <end position="341"/>
    </location>
</feature>
<reference evidence="13" key="1">
    <citation type="submission" date="2022-11" db="UniProtKB">
        <authorList>
            <consortium name="EnsemblMetazoa"/>
        </authorList>
    </citation>
    <scope>IDENTIFICATION</scope>
</reference>
<comment type="similarity">
    <text evidence="9">Belongs to the G-protein coupled receptor 1 family.</text>
</comment>
<evidence type="ECO:0000256" key="1">
    <source>
        <dbReference type="ARBA" id="ARBA00004651"/>
    </source>
</evidence>
<keyword evidence="14" id="KW-1185">Reference proteome</keyword>
<dbReference type="GeneID" id="119741661"/>
<dbReference type="Pfam" id="PF00001">
    <property type="entry name" value="7tm_1"/>
    <property type="match status" value="1"/>
</dbReference>
<evidence type="ECO:0000313" key="13">
    <source>
        <dbReference type="EnsemblMetazoa" id="XP_038073430.1"/>
    </source>
</evidence>
<keyword evidence="6 11" id="KW-0472">Membrane</keyword>
<dbReference type="PANTHER" id="PTHR24228:SF72">
    <property type="entry name" value="G-PROTEIN COUPLED RECEPTORS FAMILY 1 PROFILE DOMAIN-CONTAINING PROTEIN"/>
    <property type="match status" value="1"/>
</dbReference>
<evidence type="ECO:0000256" key="11">
    <source>
        <dbReference type="SAM" id="Phobius"/>
    </source>
</evidence>
<dbReference type="SUPFAM" id="SSF81321">
    <property type="entry name" value="Family A G protein-coupled receptor-like"/>
    <property type="match status" value="1"/>
</dbReference>
<sequence length="372" mass="40809">MAFSTNSTPQLNSTFVLLVEAPYTYPELVLCAVGFSILIVLAISGNSLVLVALARTKKLQNVTNVFVVNLSVTDFLTSLAIMWMVPGMLSKTPGYPLQPDIPCVVSAALAQITLSSSLFTLANIALNRCILITRRIETYQWLYTPRKTALMVFGSWLIPVCTTIIPPLSGIGGLGFDPKTRFCKDIETHPRVDEYDGLQFVVFFPLPFLVIATSYLLIWRHVRRHFKKRQQDVGLHGLQVPNVNASRPGPSSSSQQESDVDDAHTSSSPQPARIIDTQSASQLSRIRSEQLAITKNLCLIVLAFIVCVIPYAIIDITGNNRFELYGALILFVSSSINPLIYSVKHPHLGPVMRSLVSSRCTSGSSGSSIEVP</sequence>